<dbReference type="EMBL" id="BAAFGZ010000245">
    <property type="protein sequence ID" value="GAB0137074.1"/>
    <property type="molecule type" value="Genomic_DNA"/>
</dbReference>
<dbReference type="Proteomes" id="UP001562357">
    <property type="component" value="Unassembled WGS sequence"/>
</dbReference>
<name>A0ABQ0CUF1_9HYPO</name>
<feature type="domain" description="FHA" evidence="2">
    <location>
        <begin position="67"/>
        <end position="105"/>
    </location>
</feature>
<evidence type="ECO:0000313" key="3">
    <source>
        <dbReference type="EMBL" id="GAB0137074.1"/>
    </source>
</evidence>
<dbReference type="Pfam" id="PF00498">
    <property type="entry name" value="FHA"/>
    <property type="match status" value="1"/>
</dbReference>
<feature type="region of interest" description="Disordered" evidence="1">
    <location>
        <begin position="434"/>
        <end position="455"/>
    </location>
</feature>
<evidence type="ECO:0000259" key="2">
    <source>
        <dbReference type="PROSITE" id="PS50006"/>
    </source>
</evidence>
<organism evidence="3 4">
    <name type="scientific">Epichloe bromicola</name>
    <dbReference type="NCBI Taxonomy" id="79588"/>
    <lineage>
        <taxon>Eukaryota</taxon>
        <taxon>Fungi</taxon>
        <taxon>Dikarya</taxon>
        <taxon>Ascomycota</taxon>
        <taxon>Pezizomycotina</taxon>
        <taxon>Sordariomycetes</taxon>
        <taxon>Hypocreomycetidae</taxon>
        <taxon>Hypocreales</taxon>
        <taxon>Clavicipitaceae</taxon>
        <taxon>Epichloe</taxon>
    </lineage>
</organism>
<feature type="compositionally biased region" description="Polar residues" evidence="1">
    <location>
        <begin position="255"/>
        <end position="266"/>
    </location>
</feature>
<proteinExistence type="predicted"/>
<feature type="region of interest" description="Disordered" evidence="1">
    <location>
        <begin position="248"/>
        <end position="287"/>
    </location>
</feature>
<feature type="compositionally biased region" description="Polar residues" evidence="1">
    <location>
        <begin position="333"/>
        <end position="365"/>
    </location>
</feature>
<accession>A0ABQ0CUF1</accession>
<evidence type="ECO:0000256" key="1">
    <source>
        <dbReference type="SAM" id="MobiDB-lite"/>
    </source>
</evidence>
<feature type="compositionally biased region" description="Polar residues" evidence="1">
    <location>
        <begin position="562"/>
        <end position="584"/>
    </location>
</feature>
<dbReference type="Gene3D" id="2.60.200.20">
    <property type="match status" value="1"/>
</dbReference>
<comment type="caution">
    <text evidence="3">The sequence shown here is derived from an EMBL/GenBank/DDBJ whole genome shotgun (WGS) entry which is preliminary data.</text>
</comment>
<dbReference type="SUPFAM" id="SSF49879">
    <property type="entry name" value="SMAD/FHA domain"/>
    <property type="match status" value="1"/>
</dbReference>
<feature type="region of interest" description="Disordered" evidence="1">
    <location>
        <begin position="526"/>
        <end position="588"/>
    </location>
</feature>
<dbReference type="PROSITE" id="PS50006">
    <property type="entry name" value="FHA_DOMAIN"/>
    <property type="match status" value="1"/>
</dbReference>
<keyword evidence="4" id="KW-1185">Reference proteome</keyword>
<dbReference type="InterPro" id="IPR008984">
    <property type="entry name" value="SMAD_FHA_dom_sf"/>
</dbReference>
<evidence type="ECO:0000313" key="4">
    <source>
        <dbReference type="Proteomes" id="UP001562357"/>
    </source>
</evidence>
<feature type="region of interest" description="Disordered" evidence="1">
    <location>
        <begin position="304"/>
        <end position="365"/>
    </location>
</feature>
<dbReference type="InterPro" id="IPR000253">
    <property type="entry name" value="FHA_dom"/>
</dbReference>
<reference evidence="4" key="1">
    <citation type="submission" date="2024-06" db="EMBL/GenBank/DDBJ databases">
        <title>Draft Genome Sequences of Epichloe bromicola Strains Isolated from Elymus ciliaris.</title>
        <authorList>
            <consortium name="Epichloe bromicola genome sequencing consortium"/>
            <person name="Miura A."/>
            <person name="Imano S."/>
            <person name="Ashida A."/>
            <person name="Sato I."/>
            <person name="Chiba S."/>
            <person name="Tanaka A."/>
            <person name="Camagna M."/>
            <person name="Takemoto D."/>
        </authorList>
    </citation>
    <scope>NUCLEOTIDE SEQUENCE [LARGE SCALE GENOMIC DNA]</scope>
    <source>
        <strain evidence="4">DP</strain>
    </source>
</reference>
<sequence length="634" mass="68517">MTAEPHYTDEGSFTFKIVALKDKLTETCVSQVQVALKPINTDPGNGFFDRHILLTKYNPKADIGRSTKRDARLAAQPNNGWFDSPSISVMDIGSLHGTYVNNSRIVQRQVRKLTTGDILRFGAPIQKGRDIFQACEVKVVLKQGSSNPGERPLVFKVPDSTDDEDNISDVDEAVDSSVAILRRAGMASSRPEETATVSAIDLTEVEASAVKYADASGIQQLSDEATPDDKPIFERDRLRWIPETIENLDDESESDTSPHNSNSSIVVDTDEESSYSNNEEHDDDERCDGSEYVAVESDFDHSALAFSQPPHRARPGTNLDDPDKSHEEDSAAQEATGSSQAVSDQNHSPDAQTFAVETSVPSPRNANVGAVSMFSISRPLANHLESSAGDPSTVQIAKAEYFAAREHNRQVHVSHGDKLEETTQCSSVDLAEDDGPSVSFSTSHPTTNIFGPSESSTCTTTAALLASGEEFLPTPIVEGSPAEGNILEDFFDDTSAFSYETSKTTVGRTDDNAILLEIEKTGLTNEGDVELPPFHPPEAKRPSRKRKSDDISVLLPAEVEPDSSQTQLESSQPVVNLGNPSAWSSDGPEITYTDLASFSERPVKRLRRAAEILGYAALGGVAVMSALIATAPAL</sequence>
<feature type="compositionally biased region" description="Polar residues" evidence="1">
    <location>
        <begin position="438"/>
        <end position="450"/>
    </location>
</feature>
<gene>
    <name evidence="3" type="primary">g5357</name>
    <name evidence="3" type="ORF">EsDP_00005357</name>
</gene>
<protein>
    <recommendedName>
        <fullName evidence="2">FHA domain-containing protein</fullName>
    </recommendedName>
</protein>